<dbReference type="Proteomes" id="UP000886657">
    <property type="component" value="Unassembled WGS sequence"/>
</dbReference>
<gene>
    <name evidence="5" type="ORF">IPP58_03010</name>
</gene>
<evidence type="ECO:0000313" key="6">
    <source>
        <dbReference type="Proteomes" id="UP000886657"/>
    </source>
</evidence>
<dbReference type="GO" id="GO:0008168">
    <property type="term" value="F:methyltransferase activity"/>
    <property type="evidence" value="ECO:0007669"/>
    <property type="project" value="InterPro"/>
</dbReference>
<proteinExistence type="predicted"/>
<dbReference type="InterPro" id="IPR004026">
    <property type="entry name" value="Ada_DNA_repair_Zn-bd"/>
</dbReference>
<comment type="caution">
    <text evidence="5">The sequence shown here is derived from an EMBL/GenBank/DDBJ whole genome shotgun (WGS) entry which is preliminary data.</text>
</comment>
<keyword evidence="3" id="KW-0732">Signal</keyword>
<protein>
    <recommendedName>
        <fullName evidence="4">Ada DNA repair metal-binding domain-containing protein</fullName>
    </recommendedName>
</protein>
<feature type="domain" description="Ada DNA repair metal-binding" evidence="4">
    <location>
        <begin position="52"/>
        <end position="101"/>
    </location>
</feature>
<organism evidence="5 6">
    <name type="scientific">Candidatus Geothrix skivensis</name>
    <dbReference type="NCBI Taxonomy" id="2954439"/>
    <lineage>
        <taxon>Bacteria</taxon>
        <taxon>Pseudomonadati</taxon>
        <taxon>Acidobacteriota</taxon>
        <taxon>Holophagae</taxon>
        <taxon>Holophagales</taxon>
        <taxon>Holophagaceae</taxon>
        <taxon>Geothrix</taxon>
    </lineage>
</organism>
<dbReference type="GO" id="GO:0003677">
    <property type="term" value="F:DNA binding"/>
    <property type="evidence" value="ECO:0007669"/>
    <property type="project" value="InterPro"/>
</dbReference>
<evidence type="ECO:0000259" key="4">
    <source>
        <dbReference type="Pfam" id="PF02805"/>
    </source>
</evidence>
<evidence type="ECO:0000256" key="2">
    <source>
        <dbReference type="SAM" id="MobiDB-lite"/>
    </source>
</evidence>
<reference evidence="5" key="1">
    <citation type="submission" date="2020-10" db="EMBL/GenBank/DDBJ databases">
        <title>Connecting structure to function with the recovery of over 1000 high-quality activated sludge metagenome-assembled genomes encoding full-length rRNA genes using long-read sequencing.</title>
        <authorList>
            <person name="Singleton C.M."/>
            <person name="Petriglieri F."/>
            <person name="Kristensen J.M."/>
            <person name="Kirkegaard R.H."/>
            <person name="Michaelsen T.Y."/>
            <person name="Andersen M.H."/>
            <person name="Karst S.M."/>
            <person name="Dueholm M.S."/>
            <person name="Nielsen P.H."/>
            <person name="Albertsen M."/>
        </authorList>
    </citation>
    <scope>NUCLEOTIDE SEQUENCE</scope>
    <source>
        <strain evidence="5">Skiv_18-Q3-R9-52_MAXAC.067</strain>
    </source>
</reference>
<dbReference type="SUPFAM" id="SSF57884">
    <property type="entry name" value="Ada DNA repair protein, N-terminal domain (N-Ada 10)"/>
    <property type="match status" value="1"/>
</dbReference>
<evidence type="ECO:0000313" key="5">
    <source>
        <dbReference type="EMBL" id="MBK9795463.1"/>
    </source>
</evidence>
<evidence type="ECO:0000256" key="3">
    <source>
        <dbReference type="SAM" id="SignalP"/>
    </source>
</evidence>
<keyword evidence="1" id="KW-0010">Activator</keyword>
<dbReference type="GO" id="GO:0006281">
    <property type="term" value="P:DNA repair"/>
    <property type="evidence" value="ECO:0007669"/>
    <property type="project" value="InterPro"/>
</dbReference>
<accession>A0A9D7SFU8</accession>
<feature type="chain" id="PRO_5039353130" description="Ada DNA repair metal-binding domain-containing protein" evidence="3">
    <location>
        <begin position="19"/>
        <end position="101"/>
    </location>
</feature>
<feature type="signal peptide" evidence="3">
    <location>
        <begin position="1"/>
        <end position="18"/>
    </location>
</feature>
<feature type="compositionally biased region" description="Basic and acidic residues" evidence="2">
    <location>
        <begin position="21"/>
        <end position="30"/>
    </location>
</feature>
<evidence type="ECO:0000256" key="1">
    <source>
        <dbReference type="ARBA" id="ARBA00023159"/>
    </source>
</evidence>
<dbReference type="AlphaFoldDB" id="A0A9D7SFU8"/>
<dbReference type="GO" id="GO:0008270">
    <property type="term" value="F:zinc ion binding"/>
    <property type="evidence" value="ECO:0007669"/>
    <property type="project" value="InterPro"/>
</dbReference>
<feature type="compositionally biased region" description="Low complexity" evidence="2">
    <location>
        <begin position="31"/>
        <end position="44"/>
    </location>
</feature>
<name>A0A9D7SFU8_9BACT</name>
<sequence>MNRALLALLLAASVVAIAQDPKAKPADPKAKPAAAPVAKPAPAAKAAPAAATGIVANKDSKTFHKADCKSAAKIKDANKAAFASAAEATKAGYKACKVCKP</sequence>
<dbReference type="InterPro" id="IPR035451">
    <property type="entry name" value="Ada-like_dom_sf"/>
</dbReference>
<dbReference type="Gene3D" id="3.40.10.10">
    <property type="entry name" value="DNA Methylphosphotriester Repair Domain"/>
    <property type="match status" value="1"/>
</dbReference>
<dbReference type="EMBL" id="JADKIO010000005">
    <property type="protein sequence ID" value="MBK9795463.1"/>
    <property type="molecule type" value="Genomic_DNA"/>
</dbReference>
<dbReference type="Pfam" id="PF02805">
    <property type="entry name" value="Ada_Zn_binding"/>
    <property type="match status" value="1"/>
</dbReference>
<feature type="region of interest" description="Disordered" evidence="2">
    <location>
        <begin position="21"/>
        <end position="44"/>
    </location>
</feature>
<dbReference type="GO" id="GO:0006355">
    <property type="term" value="P:regulation of DNA-templated transcription"/>
    <property type="evidence" value="ECO:0007669"/>
    <property type="project" value="InterPro"/>
</dbReference>